<gene>
    <name evidence="3" type="ORF">N7460_002436</name>
</gene>
<feature type="region of interest" description="Disordered" evidence="1">
    <location>
        <begin position="2380"/>
        <end position="2402"/>
    </location>
</feature>
<dbReference type="InterPro" id="IPR018200">
    <property type="entry name" value="USP_CS"/>
</dbReference>
<dbReference type="CDD" id="cd02659">
    <property type="entry name" value="peptidase_C19C"/>
    <property type="match status" value="1"/>
</dbReference>
<dbReference type="EMBL" id="JAQJZL010000002">
    <property type="protein sequence ID" value="KAJ6051902.1"/>
    <property type="molecule type" value="Genomic_DNA"/>
</dbReference>
<dbReference type="GO" id="GO:0004843">
    <property type="term" value="F:cysteine-type deubiquitinase activity"/>
    <property type="evidence" value="ECO:0007669"/>
    <property type="project" value="InterPro"/>
</dbReference>
<evidence type="ECO:0000313" key="4">
    <source>
        <dbReference type="Proteomes" id="UP001219568"/>
    </source>
</evidence>
<feature type="domain" description="USP" evidence="2">
    <location>
        <begin position="1577"/>
        <end position="1902"/>
    </location>
</feature>
<organism evidence="3 4">
    <name type="scientific">Penicillium canescens</name>
    <dbReference type="NCBI Taxonomy" id="5083"/>
    <lineage>
        <taxon>Eukaryota</taxon>
        <taxon>Fungi</taxon>
        <taxon>Dikarya</taxon>
        <taxon>Ascomycota</taxon>
        <taxon>Pezizomycotina</taxon>
        <taxon>Eurotiomycetes</taxon>
        <taxon>Eurotiomycetidae</taxon>
        <taxon>Eurotiales</taxon>
        <taxon>Aspergillaceae</taxon>
        <taxon>Penicillium</taxon>
    </lineage>
</organism>
<dbReference type="PROSITE" id="PS50235">
    <property type="entry name" value="USP_3"/>
    <property type="match status" value="1"/>
</dbReference>
<dbReference type="Pfam" id="PF12030">
    <property type="entry name" value="DUF3517"/>
    <property type="match status" value="1"/>
</dbReference>
<keyword evidence="4" id="KW-1185">Reference proteome</keyword>
<dbReference type="SUPFAM" id="SSF54001">
    <property type="entry name" value="Cysteine proteinases"/>
    <property type="match status" value="1"/>
</dbReference>
<dbReference type="GO" id="GO:0005634">
    <property type="term" value="C:nucleus"/>
    <property type="evidence" value="ECO:0007669"/>
    <property type="project" value="TreeGrafter"/>
</dbReference>
<dbReference type="InterPro" id="IPR001394">
    <property type="entry name" value="Peptidase_C19_UCH"/>
</dbReference>
<accession>A0AAD6IJU6</accession>
<comment type="caution">
    <text evidence="3">The sequence shown here is derived from an EMBL/GenBank/DDBJ whole genome shotgun (WGS) entry which is preliminary data.</text>
</comment>
<feature type="compositionally biased region" description="Acidic residues" evidence="1">
    <location>
        <begin position="2476"/>
        <end position="2494"/>
    </location>
</feature>
<dbReference type="FunFam" id="3.90.70.10:FF:000136">
    <property type="entry name" value="Ubiquitin C-terminal hydrolase, putative"/>
    <property type="match status" value="1"/>
</dbReference>
<dbReference type="PANTHER" id="PTHR24006:SF827">
    <property type="entry name" value="UBIQUITIN CARBOXYL-TERMINAL HYDROLASE 34"/>
    <property type="match status" value="1"/>
</dbReference>
<evidence type="ECO:0000313" key="3">
    <source>
        <dbReference type="EMBL" id="KAJ6051902.1"/>
    </source>
</evidence>
<feature type="region of interest" description="Disordered" evidence="1">
    <location>
        <begin position="1"/>
        <end position="102"/>
    </location>
</feature>
<evidence type="ECO:0000256" key="1">
    <source>
        <dbReference type="SAM" id="MobiDB-lite"/>
    </source>
</evidence>
<dbReference type="Gene3D" id="3.90.70.10">
    <property type="entry name" value="Cysteine proteinases"/>
    <property type="match status" value="1"/>
</dbReference>
<evidence type="ECO:0000259" key="2">
    <source>
        <dbReference type="PROSITE" id="PS50235"/>
    </source>
</evidence>
<feature type="compositionally biased region" description="Acidic residues" evidence="1">
    <location>
        <begin position="2382"/>
        <end position="2394"/>
    </location>
</feature>
<dbReference type="InterPro" id="IPR050164">
    <property type="entry name" value="Peptidase_C19"/>
</dbReference>
<reference evidence="3" key="2">
    <citation type="submission" date="2023-01" db="EMBL/GenBank/DDBJ databases">
        <authorList>
            <person name="Petersen C."/>
        </authorList>
    </citation>
    <scope>NUCLEOTIDE SEQUENCE</scope>
    <source>
        <strain evidence="3">IBT 15450</strain>
    </source>
</reference>
<dbReference type="InterPro" id="IPR021905">
    <property type="entry name" value="DUF3517"/>
</dbReference>
<proteinExistence type="predicted"/>
<dbReference type="Pfam" id="PF00443">
    <property type="entry name" value="UCH"/>
    <property type="match status" value="1"/>
</dbReference>
<reference evidence="3" key="1">
    <citation type="journal article" date="2023" name="IMA Fungus">
        <title>Comparative genomic study of the Penicillium genus elucidates a diverse pangenome and 15 lateral gene transfer events.</title>
        <authorList>
            <person name="Petersen C."/>
            <person name="Sorensen T."/>
            <person name="Nielsen M.R."/>
            <person name="Sondergaard T.E."/>
            <person name="Sorensen J.L."/>
            <person name="Fitzpatrick D.A."/>
            <person name="Frisvad J.C."/>
            <person name="Nielsen K.L."/>
        </authorList>
    </citation>
    <scope>NUCLEOTIDE SEQUENCE</scope>
    <source>
        <strain evidence="3">IBT 15450</strain>
    </source>
</reference>
<dbReference type="GO" id="GO:0005829">
    <property type="term" value="C:cytosol"/>
    <property type="evidence" value="ECO:0007669"/>
    <property type="project" value="TreeGrafter"/>
</dbReference>
<feature type="region of interest" description="Disordered" evidence="1">
    <location>
        <begin position="2476"/>
        <end position="2511"/>
    </location>
</feature>
<name>A0AAD6IJU6_PENCN</name>
<protein>
    <recommendedName>
        <fullName evidence="2">USP domain-containing protein</fullName>
    </recommendedName>
</protein>
<dbReference type="Proteomes" id="UP001219568">
    <property type="component" value="Unassembled WGS sequence"/>
</dbReference>
<dbReference type="InterPro" id="IPR028889">
    <property type="entry name" value="USP"/>
</dbReference>
<dbReference type="GO" id="GO:0016579">
    <property type="term" value="P:protein deubiquitination"/>
    <property type="evidence" value="ECO:0007669"/>
    <property type="project" value="InterPro"/>
</dbReference>
<dbReference type="PROSITE" id="PS00973">
    <property type="entry name" value="USP_2"/>
    <property type="match status" value="1"/>
</dbReference>
<dbReference type="PANTHER" id="PTHR24006">
    <property type="entry name" value="UBIQUITIN CARBOXYL-TERMINAL HYDROLASE"/>
    <property type="match status" value="1"/>
</dbReference>
<dbReference type="InterPro" id="IPR038765">
    <property type="entry name" value="Papain-like_cys_pep_sf"/>
</dbReference>
<sequence>MAVSPPDSYHPPPDTPLNEDNVRDSMEDLDPQATRKRPRLDSGSRVSPSLSLDGMSRPVSAPASEMDEDPARPASKVTINMKSPPSPATLELPSAESQLPDNAPELQVDSDAASANVISIHSSSSQGSPHIEVADPEDMNQESNHSNWKPLAEVLNEQGDMEVVEDEDIVPLTDSFPKLHEDMRPRDNFKAIADMIEHGHPREGIALAAMKQWLNTCVNNLDRVTLEAFMEEPEFWGNFPFIMERLVYRQRPLQLDDDEDTLVFLEELLLDYARLVFHFVRIDTVSLSRVQDDADMESVTMASRRYLACFPYMLQSSNVPLYRAMDAQCRIGMNKFLASVKDDIALPPFNASRQLLDYATLVTSLVPTHSKLLQHLPQLTMCACALLGVNLDQNSSRIPDYSVESAPAAPSLQEFFDMTRAVATQHEKYVTKKSPLATSDVSEHLVRSVFRAYNFLCSADDKFVVQLANHLGIELPEDLPESQRVMAVTWAWKFDAMKKHLMEGRMELRVHGVDALQTDLVNIWTHNSPPNTPEPAMVLMRYLVKLLREHKILDYLVGVDSHPQLLTRTSNIFGFLIMTHTYTDQDTDMIWRTITESQDDRTVSEVVKMLARTFPIHASRSAPLLYVCSKLLELPLERFDNRIIELCDQLVPRMRERTFKREPELAHVDAIPLKLCVRLIRESSGATHLPPDQRELMQTFGSEQLGLFMKAGLNESDKVETYERCIQDIAEMNSSSAGSIQVLNSLVPFDDAPEVWKLANDFDLTRLVIMELHNFVNKDQREREDLSFGHGFPSRVEILRRLIEMAPETITPDLGNTLWNEVLMSRNLTLEERQVIWKMMVDVANRSVQENPFLERCIHEYLPSLLPVDYSHAVLCFAQQALHYQIQVTLPPTAGEDEVISILGMDRIWNFILTAPPNTIEGEAIKFAINVYLDHPIVRRAPRSAIDATHIALVGRCVDQLKSAAAALRPSGNGTPNGNAPMEMDGLNQDLGGEELMFSRSLLFLRQLLHGLRARPQYNSPRGTPPRIPERSLKGDPINIQYQCFCGNSSSKIATMQIGALSTAAELVERLVQLSRFSKLTTIIGGQKVDLLQDPNALVQNLKLPSGLLIVRKAPNAQELPWAGRTQSLTSVDSEVLKHFDEFYDLLELKDDLARQIIDFLLVFPPQEQAVNLVRSVDNSEKDMFPLQKPFKALYSLNTLSICLHEEALETSPRCDFISHSIKVLVAFLTGDELLESMNGNPIGPLLATRAVECLLFAFSVYRSADADAALVPEPNHLVQRLCKMIDIGLQDSPDSLKANCLQKLICSCFAVLLDGSVRDQNIWDAVKEQANFDDLILSLLLIDSQKTIRVEALERIKIICGPLKPSKLPTNTSAEETGNSTEDPLRIDILATLWNSLVQVIPTTPLYATQSEEFFNATLWMFRTIAEKSPCDLIFNDYLKQWSSFMLRHQTEEFIGREPVDNLIVGFSSLLEWCLKLANAANVHLDTLDIAEQILQKYLFPDLSPESAAQQDARAPVMNTNTRRTLYCVVSLLCKQSDETYFRVLEHLNTTVPRDVTYFDWSFDRLAMIRSQEGYAGLRNLSNTCYLNSLMTQLFMNVEFRDFILKLHIADPDSQKLLFETQKLFTWMQETWRKSIEPQDFVDSIRTFDNEPIDVTIQMDVDEFYNLLFDRWESQVLDAESKKKFRSFYGGQLVQQIKSMECPHISERLEPFSAIQCEIKGKASLEDSLRAYVAGEVMQGDNRYFCTSCDNHVNAVKRACLKDVPDNLIFHLKRFDFDMVTMLRSKINDEFVFPRHIDMTPYTVEHLTDPEQPAKPDYFELTGVLVHTGTAESGHYYTYTLERPSPDGEPSWVEFNDSDVSRFDPSSIADHCFGGPSEQMQYNGEPKNKAWNAYMLFYQRVSTMEESKSVYKPAKPNIPVHVPVSVAISNHIAMDNELLIRTYCLLDPQYAFFVESLLQRWSGMADDNPDKSFAETLAINVGMDTFEQMVSRTKDLQGHQELFTVLISMINKSPNAARSSLDWIFDRKSPIRNLMTKMHQPEVRHKEILLIIFAVKHLHMLSKDPNLEESEQAFWRNSFEEVIIRLVPMLIEVWPSVQSISRVWEDYFGFFVKLCNYGPWVVELLADKQMFTICLQILWLDEDDKKRMRVHLPNYWRMLEKGRRFTYLSMLSLFHTFLKHIDLSLEPVGLQDPRSVSNGKFSLRLHEMELIKPIERDGSLAILRHILKHDGLARSQTAHLIIATFLGGEPAAGFLPSIQKTIENGLRIEPAVQCTPFLDAAVIFCQHCPIKQRVIDMITFVANGVDSIDSSGGQEHIAFFISLCQTSNERLNLNANALAEIVFTMIPTWAPTLLIDRNENVRQSMQNILGVWVFTDRNEEASSEGNEEDDETDHDPIQKRRPVIGRELVRASIDRLKTAFVKDPPRRVDGRQIENIAAVMQYCLGNYFSDSEEDQQTVTEAKNLLLLLETLSLEEFPEDQASESEAPSPEEWEANSAMASDSEIGVAGSP</sequence>